<evidence type="ECO:0008006" key="5">
    <source>
        <dbReference type="Google" id="ProtNLM"/>
    </source>
</evidence>
<dbReference type="PANTHER" id="PTHR34618">
    <property type="entry name" value="SURFACE PROTEIN MAS1, PUTATIVE-RELATED"/>
    <property type="match status" value="1"/>
</dbReference>
<accession>A0A084ASZ6</accession>
<feature type="chain" id="PRO_5001771226" description="GEgh 16 protein" evidence="2">
    <location>
        <begin position="24"/>
        <end position="240"/>
    </location>
</feature>
<dbReference type="EMBL" id="KL648579">
    <property type="protein sequence ID" value="KEY68425.1"/>
    <property type="molecule type" value="Genomic_DNA"/>
</dbReference>
<evidence type="ECO:0000256" key="2">
    <source>
        <dbReference type="SAM" id="SignalP"/>
    </source>
</evidence>
<feature type="compositionally biased region" description="Basic residues" evidence="1">
    <location>
        <begin position="224"/>
        <end position="233"/>
    </location>
</feature>
<keyword evidence="2" id="KW-0732">Signal</keyword>
<sequence>MSSIKAILSATILVAAQLAAAHSQIINAVGDAGGQGMALGVDTSTPRDGTNRDPFQQDATRFRGDAADTFGETLAGGDNDVEQGTTAIMAETGDALPQITPGGELTMTIHQVNSDGAGPYTCMINADGTGADWQPLSVTQNVEGNERGRNRDGEMQDFPLVTAIPADQTCTGTAAGEENVCLVRCENPANAGPFGGIVPVQMATPGAAPATPAAPAAPATTPARRLRRRGSKAKRVEFTA</sequence>
<dbReference type="PANTHER" id="PTHR34618:SF4">
    <property type="entry name" value="CAS1"/>
    <property type="match status" value="1"/>
</dbReference>
<dbReference type="AlphaFoldDB" id="A0A084ASZ6"/>
<feature type="region of interest" description="Disordered" evidence="1">
    <location>
        <begin position="207"/>
        <end position="240"/>
    </location>
</feature>
<organism evidence="3 4">
    <name type="scientific">Stachybotrys chartarum (strain CBS 109288 / IBT 7711)</name>
    <name type="common">Toxic black mold</name>
    <name type="synonym">Stilbospora chartarum</name>
    <dbReference type="NCBI Taxonomy" id="1280523"/>
    <lineage>
        <taxon>Eukaryota</taxon>
        <taxon>Fungi</taxon>
        <taxon>Dikarya</taxon>
        <taxon>Ascomycota</taxon>
        <taxon>Pezizomycotina</taxon>
        <taxon>Sordariomycetes</taxon>
        <taxon>Hypocreomycetidae</taxon>
        <taxon>Hypocreales</taxon>
        <taxon>Stachybotryaceae</taxon>
        <taxon>Stachybotrys</taxon>
    </lineage>
</organism>
<reference evidence="3 4" key="1">
    <citation type="journal article" date="2014" name="BMC Genomics">
        <title>Comparative genome sequencing reveals chemotype-specific gene clusters in the toxigenic black mold Stachybotrys.</title>
        <authorList>
            <person name="Semeiks J."/>
            <person name="Borek D."/>
            <person name="Otwinowski Z."/>
            <person name="Grishin N.V."/>
        </authorList>
    </citation>
    <scope>NUCLEOTIDE SEQUENCE [LARGE SCALE GENOMIC DNA]</scope>
    <source>
        <strain evidence="4">CBS 109288 / IBT 7711</strain>
    </source>
</reference>
<dbReference type="OrthoDB" id="5418436at2759"/>
<feature type="signal peptide" evidence="2">
    <location>
        <begin position="1"/>
        <end position="23"/>
    </location>
</feature>
<evidence type="ECO:0000313" key="3">
    <source>
        <dbReference type="EMBL" id="KEY68425.1"/>
    </source>
</evidence>
<evidence type="ECO:0000313" key="4">
    <source>
        <dbReference type="Proteomes" id="UP000028045"/>
    </source>
</evidence>
<dbReference type="HOGENOM" id="CLU_047729_3_2_1"/>
<dbReference type="InterPro" id="IPR021476">
    <property type="entry name" value="Egh16-like"/>
</dbReference>
<protein>
    <recommendedName>
        <fullName evidence="5">GEgh 16 protein</fullName>
    </recommendedName>
</protein>
<keyword evidence="4" id="KW-1185">Reference proteome</keyword>
<name>A0A084ASZ6_STACB</name>
<dbReference type="Proteomes" id="UP000028045">
    <property type="component" value="Unassembled WGS sequence"/>
</dbReference>
<dbReference type="Pfam" id="PF11327">
    <property type="entry name" value="Egh16-like"/>
    <property type="match status" value="1"/>
</dbReference>
<feature type="compositionally biased region" description="Low complexity" evidence="1">
    <location>
        <begin position="207"/>
        <end position="223"/>
    </location>
</feature>
<gene>
    <name evidence="3" type="ORF">S7711_01201</name>
</gene>
<proteinExistence type="predicted"/>
<evidence type="ECO:0000256" key="1">
    <source>
        <dbReference type="SAM" id="MobiDB-lite"/>
    </source>
</evidence>